<evidence type="ECO:0000313" key="3">
    <source>
        <dbReference type="EMBL" id="EOY13860.1"/>
    </source>
</evidence>
<feature type="region of interest" description="Disordered" evidence="1">
    <location>
        <begin position="97"/>
        <end position="120"/>
    </location>
</feature>
<dbReference type="InterPro" id="IPR046796">
    <property type="entry name" value="Transposase_32_dom"/>
</dbReference>
<proteinExistence type="predicted"/>
<gene>
    <name evidence="3" type="ORF">TCM_032548</name>
</gene>
<evidence type="ECO:0000313" key="4">
    <source>
        <dbReference type="Proteomes" id="UP000026915"/>
    </source>
</evidence>
<dbReference type="HOGENOM" id="CLU_144454_1_0_1"/>
<dbReference type="Proteomes" id="UP000026915">
    <property type="component" value="Chromosome 7"/>
</dbReference>
<protein>
    <recommendedName>
        <fullName evidence="2">Putative plant transposon protein domain-containing protein</fullName>
    </recommendedName>
</protein>
<dbReference type="Gramene" id="EOY13860">
    <property type="protein sequence ID" value="EOY13860"/>
    <property type="gene ID" value="TCM_032548"/>
</dbReference>
<sequence length="120" mass="13406">MHIFCGFKLLPTRHLNDVTKDRAILIHSILMGCKIDIGRVIDKAMTQTTQSKRESLWFPSMITAMCKQAGVNWDAIEGLLHLNLPIDLNLILIQPSNSTKGSSSSTHHPLPLDQDTNNCQ</sequence>
<organism evidence="3 4">
    <name type="scientific">Theobroma cacao</name>
    <name type="common">Cacao</name>
    <name type="synonym">Cocoa</name>
    <dbReference type="NCBI Taxonomy" id="3641"/>
    <lineage>
        <taxon>Eukaryota</taxon>
        <taxon>Viridiplantae</taxon>
        <taxon>Streptophyta</taxon>
        <taxon>Embryophyta</taxon>
        <taxon>Tracheophyta</taxon>
        <taxon>Spermatophyta</taxon>
        <taxon>Magnoliopsida</taxon>
        <taxon>eudicotyledons</taxon>
        <taxon>Gunneridae</taxon>
        <taxon>Pentapetalae</taxon>
        <taxon>rosids</taxon>
        <taxon>malvids</taxon>
        <taxon>Malvales</taxon>
        <taxon>Malvaceae</taxon>
        <taxon>Byttnerioideae</taxon>
        <taxon>Theobroma</taxon>
    </lineage>
</organism>
<name>A0A061F938_THECC</name>
<dbReference type="EMBL" id="CM001885">
    <property type="protein sequence ID" value="EOY13860.1"/>
    <property type="molecule type" value="Genomic_DNA"/>
</dbReference>
<keyword evidence="4" id="KW-1185">Reference proteome</keyword>
<dbReference type="InParanoid" id="A0A061F938"/>
<evidence type="ECO:0000256" key="1">
    <source>
        <dbReference type="SAM" id="MobiDB-lite"/>
    </source>
</evidence>
<feature type="domain" description="Putative plant transposon protein" evidence="2">
    <location>
        <begin position="4"/>
        <end position="72"/>
    </location>
</feature>
<dbReference type="AlphaFoldDB" id="A0A061F938"/>
<accession>A0A061F938</accession>
<dbReference type="Pfam" id="PF20167">
    <property type="entry name" value="Transposase_32"/>
    <property type="match status" value="1"/>
</dbReference>
<reference evidence="3 4" key="1">
    <citation type="journal article" date="2013" name="Genome Biol.">
        <title>The genome sequence of the most widely cultivated cacao type and its use to identify candidate genes regulating pod color.</title>
        <authorList>
            <person name="Motamayor J.C."/>
            <person name="Mockaitis K."/>
            <person name="Schmutz J."/>
            <person name="Haiminen N."/>
            <person name="Iii D.L."/>
            <person name="Cornejo O."/>
            <person name="Findley S.D."/>
            <person name="Zheng P."/>
            <person name="Utro F."/>
            <person name="Royaert S."/>
            <person name="Saski C."/>
            <person name="Jenkins J."/>
            <person name="Podicheti R."/>
            <person name="Zhao M."/>
            <person name="Scheffler B.E."/>
            <person name="Stack J.C."/>
            <person name="Feltus F.A."/>
            <person name="Mustiga G.M."/>
            <person name="Amores F."/>
            <person name="Phillips W."/>
            <person name="Marelli J.P."/>
            <person name="May G.D."/>
            <person name="Shapiro H."/>
            <person name="Ma J."/>
            <person name="Bustamante C.D."/>
            <person name="Schnell R.J."/>
            <person name="Main D."/>
            <person name="Gilbert D."/>
            <person name="Parida L."/>
            <person name="Kuhn D.N."/>
        </authorList>
    </citation>
    <scope>NUCLEOTIDE SEQUENCE [LARGE SCALE GENOMIC DNA]</scope>
    <source>
        <strain evidence="4">cv. Matina 1-6</strain>
    </source>
</reference>
<evidence type="ECO:0000259" key="2">
    <source>
        <dbReference type="Pfam" id="PF20167"/>
    </source>
</evidence>